<reference evidence="2 3" key="1">
    <citation type="submission" date="2017-11" db="EMBL/GenBank/DDBJ databases">
        <title>Bacterial isolate from king chilli rhizosphere.</title>
        <authorList>
            <person name="Takhelmayum P."/>
            <person name="Sarangthem I."/>
        </authorList>
    </citation>
    <scope>NUCLEOTIDE SEQUENCE [LARGE SCALE GENOMIC DNA]</scope>
    <source>
        <strain evidence="3">t26</strain>
    </source>
</reference>
<evidence type="ECO:0000313" key="3">
    <source>
        <dbReference type="Proteomes" id="UP000232101"/>
    </source>
</evidence>
<evidence type="ECO:0000313" key="2">
    <source>
        <dbReference type="EMBL" id="PJO43724.1"/>
    </source>
</evidence>
<evidence type="ECO:0000256" key="1">
    <source>
        <dbReference type="SAM" id="Phobius"/>
    </source>
</evidence>
<comment type="caution">
    <text evidence="2">The sequence shown here is derived from an EMBL/GenBank/DDBJ whole genome shotgun (WGS) entry which is preliminary data.</text>
</comment>
<dbReference type="STRING" id="582475.ACZ11_10180"/>
<dbReference type="EMBL" id="PHQY01000589">
    <property type="protein sequence ID" value="PJO43724.1"/>
    <property type="molecule type" value="Genomic_DNA"/>
</dbReference>
<keyword evidence="1" id="KW-0472">Membrane</keyword>
<name>A0A2M9Q6L8_9BACI</name>
<organism evidence="2 3">
    <name type="scientific">Lysinibacillus xylanilyticus</name>
    <dbReference type="NCBI Taxonomy" id="582475"/>
    <lineage>
        <taxon>Bacteria</taxon>
        <taxon>Bacillati</taxon>
        <taxon>Bacillota</taxon>
        <taxon>Bacilli</taxon>
        <taxon>Bacillales</taxon>
        <taxon>Bacillaceae</taxon>
        <taxon>Lysinibacillus</taxon>
    </lineage>
</organism>
<protein>
    <submittedName>
        <fullName evidence="2">Uncharacterized protein</fullName>
    </submittedName>
</protein>
<dbReference type="Proteomes" id="UP000232101">
    <property type="component" value="Unassembled WGS sequence"/>
</dbReference>
<keyword evidence="1" id="KW-0812">Transmembrane</keyword>
<dbReference type="AlphaFoldDB" id="A0A2M9Q6L8"/>
<feature type="transmembrane region" description="Helical" evidence="1">
    <location>
        <begin position="21"/>
        <end position="39"/>
    </location>
</feature>
<feature type="transmembrane region" description="Helical" evidence="1">
    <location>
        <begin position="45"/>
        <end position="64"/>
    </location>
</feature>
<accession>A0A2M9Q6L8</accession>
<proteinExistence type="predicted"/>
<gene>
    <name evidence="2" type="ORF">CWD94_11120</name>
</gene>
<keyword evidence="1" id="KW-1133">Transmembrane helix</keyword>
<sequence>MRRQTSEFRKVKKVKRMENKTVIKSGISFGSVLAITISWSVNHSIIWAIIHGCLSWLYVIYYALIR</sequence>